<organism evidence="1 2">
    <name type="scientific">Pseudocercospora musae</name>
    <dbReference type="NCBI Taxonomy" id="113226"/>
    <lineage>
        <taxon>Eukaryota</taxon>
        <taxon>Fungi</taxon>
        <taxon>Dikarya</taxon>
        <taxon>Ascomycota</taxon>
        <taxon>Pezizomycotina</taxon>
        <taxon>Dothideomycetes</taxon>
        <taxon>Dothideomycetidae</taxon>
        <taxon>Mycosphaerellales</taxon>
        <taxon>Mycosphaerellaceae</taxon>
        <taxon>Pseudocercospora</taxon>
    </lineage>
</organism>
<name>A0A139IRD1_9PEZI</name>
<comment type="caution">
    <text evidence="1">The sequence shown here is derived from an EMBL/GenBank/DDBJ whole genome shotgun (WGS) entry which is preliminary data.</text>
</comment>
<dbReference type="Proteomes" id="UP000073492">
    <property type="component" value="Unassembled WGS sequence"/>
</dbReference>
<keyword evidence="2" id="KW-1185">Reference proteome</keyword>
<sequence length="86" mass="9784">MDALQPPMKIRGDPSAWRSYGIRVVDNLQNSNSLNGLWLDVEFPSREDLEERHVRSGREGEQGSELTFVQSCQTFRIKNGRFGCVA</sequence>
<reference evidence="1 2" key="1">
    <citation type="submission" date="2015-07" db="EMBL/GenBank/DDBJ databases">
        <title>Comparative genomics of the Sigatoka disease complex on banana suggests a link between parallel evolutionary changes in Pseudocercospora fijiensis and Pseudocercospora eumusae and increased virulence on the banana host.</title>
        <authorList>
            <person name="Chang T.-C."/>
            <person name="Salvucci A."/>
            <person name="Crous P.W."/>
            <person name="Stergiopoulos I."/>
        </authorList>
    </citation>
    <scope>NUCLEOTIDE SEQUENCE [LARGE SCALE GENOMIC DNA]</scope>
    <source>
        <strain evidence="1 2">CBS 116634</strain>
    </source>
</reference>
<evidence type="ECO:0000313" key="1">
    <source>
        <dbReference type="EMBL" id="KXT17313.1"/>
    </source>
</evidence>
<dbReference type="AlphaFoldDB" id="A0A139IRD1"/>
<proteinExistence type="predicted"/>
<evidence type="ECO:0000313" key="2">
    <source>
        <dbReference type="Proteomes" id="UP000073492"/>
    </source>
</evidence>
<gene>
    <name evidence="1" type="ORF">AC579_561</name>
</gene>
<dbReference type="EMBL" id="LFZO01000022">
    <property type="protein sequence ID" value="KXT17313.1"/>
    <property type="molecule type" value="Genomic_DNA"/>
</dbReference>
<accession>A0A139IRD1</accession>
<protein>
    <submittedName>
        <fullName evidence="1">Uncharacterized protein</fullName>
    </submittedName>
</protein>